<dbReference type="PANTHER" id="PTHR45677:SF13">
    <property type="entry name" value="LP10922P"/>
    <property type="match status" value="1"/>
</dbReference>
<comment type="similarity">
    <text evidence="2">Belongs to the group II decarboxylase family.</text>
</comment>
<evidence type="ECO:0000256" key="1">
    <source>
        <dbReference type="ARBA" id="ARBA00001933"/>
    </source>
</evidence>
<dbReference type="GO" id="GO:0030170">
    <property type="term" value="F:pyridoxal phosphate binding"/>
    <property type="evidence" value="ECO:0007669"/>
    <property type="project" value="InterPro"/>
</dbReference>
<evidence type="ECO:0000256" key="5">
    <source>
        <dbReference type="ARBA" id="ARBA00023239"/>
    </source>
</evidence>
<dbReference type="EnsemblMetazoa" id="LLOJ002019-RA">
    <property type="protein sequence ID" value="LLOJ002019-PA"/>
    <property type="gene ID" value="LLOJ002019"/>
</dbReference>
<dbReference type="GO" id="GO:0005737">
    <property type="term" value="C:cytoplasm"/>
    <property type="evidence" value="ECO:0007669"/>
    <property type="project" value="TreeGrafter"/>
</dbReference>
<dbReference type="AlphaFoldDB" id="A0A1B0CCF1"/>
<name>A0A1B0CCF1_LUTLO</name>
<dbReference type="VEuPathDB" id="VectorBase:LLONM1_001258"/>
<keyword evidence="5" id="KW-0456">Lyase</keyword>
<dbReference type="SUPFAM" id="SSF53383">
    <property type="entry name" value="PLP-dependent transferases"/>
    <property type="match status" value="2"/>
</dbReference>
<organism evidence="7 8">
    <name type="scientific">Lutzomyia longipalpis</name>
    <name type="common">Sand fly</name>
    <dbReference type="NCBI Taxonomy" id="7200"/>
    <lineage>
        <taxon>Eukaryota</taxon>
        <taxon>Metazoa</taxon>
        <taxon>Ecdysozoa</taxon>
        <taxon>Arthropoda</taxon>
        <taxon>Hexapoda</taxon>
        <taxon>Insecta</taxon>
        <taxon>Pterygota</taxon>
        <taxon>Neoptera</taxon>
        <taxon>Endopterygota</taxon>
        <taxon>Diptera</taxon>
        <taxon>Nematocera</taxon>
        <taxon>Psychodoidea</taxon>
        <taxon>Psychodidae</taxon>
        <taxon>Lutzomyia</taxon>
        <taxon>Lutzomyia</taxon>
    </lineage>
</organism>
<keyword evidence="4 6" id="KW-0663">Pyridoxal phosphate</keyword>
<dbReference type="InterPro" id="IPR002129">
    <property type="entry name" value="PyrdxlP-dep_de-COase"/>
</dbReference>
<keyword evidence="8" id="KW-1185">Reference proteome</keyword>
<comment type="cofactor">
    <cofactor evidence="1 6">
        <name>pyridoxal 5'-phosphate</name>
        <dbReference type="ChEBI" id="CHEBI:597326"/>
    </cofactor>
</comment>
<dbReference type="VEuPathDB" id="VectorBase:LLOJ002019"/>
<accession>A0A1B0CCF1</accession>
<evidence type="ECO:0000256" key="3">
    <source>
        <dbReference type="ARBA" id="ARBA00022793"/>
    </source>
</evidence>
<dbReference type="GO" id="GO:0016831">
    <property type="term" value="F:carboxy-lyase activity"/>
    <property type="evidence" value="ECO:0007669"/>
    <property type="project" value="UniProtKB-KW"/>
</dbReference>
<dbReference type="GO" id="GO:0019752">
    <property type="term" value="P:carboxylic acid metabolic process"/>
    <property type="evidence" value="ECO:0007669"/>
    <property type="project" value="InterPro"/>
</dbReference>
<dbReference type="VEuPathDB" id="VectorBase:LLONM1_009058"/>
<dbReference type="Gene3D" id="3.40.640.10">
    <property type="entry name" value="Type I PLP-dependent aspartate aminotransferase-like (Major domain)"/>
    <property type="match status" value="2"/>
</dbReference>
<dbReference type="InterPro" id="IPR015421">
    <property type="entry name" value="PyrdxlP-dep_Trfase_major"/>
</dbReference>
<evidence type="ECO:0000256" key="2">
    <source>
        <dbReference type="ARBA" id="ARBA00009533"/>
    </source>
</evidence>
<dbReference type="InterPro" id="IPR015424">
    <property type="entry name" value="PyrdxlP-dep_Trfase"/>
</dbReference>
<dbReference type="EMBL" id="AJWK01006673">
    <property type="status" value="NOT_ANNOTATED_CDS"/>
    <property type="molecule type" value="Genomic_DNA"/>
</dbReference>
<reference evidence="7" key="1">
    <citation type="submission" date="2020-05" db="UniProtKB">
        <authorList>
            <consortium name="EnsemblMetazoa"/>
        </authorList>
    </citation>
    <scope>IDENTIFICATION</scope>
    <source>
        <strain evidence="7">Jacobina</strain>
    </source>
</reference>
<feature type="modified residue" description="N6-(pyridoxal phosphate)lysine" evidence="6">
    <location>
        <position position="478"/>
    </location>
</feature>
<dbReference type="Proteomes" id="UP000092461">
    <property type="component" value="Unassembled WGS sequence"/>
</dbReference>
<keyword evidence="3" id="KW-0210">Decarboxylase</keyword>
<proteinExistence type="inferred from homology"/>
<evidence type="ECO:0000313" key="8">
    <source>
        <dbReference type="Proteomes" id="UP000092461"/>
    </source>
</evidence>
<dbReference type="EMBL" id="AJWK01006672">
    <property type="status" value="NOT_ANNOTATED_CDS"/>
    <property type="molecule type" value="Genomic_DNA"/>
</dbReference>
<evidence type="ECO:0000313" key="7">
    <source>
        <dbReference type="EnsemblMetazoa" id="LLOJ002019-PA"/>
    </source>
</evidence>
<dbReference type="PANTHER" id="PTHR45677">
    <property type="entry name" value="GLUTAMATE DECARBOXYLASE-RELATED"/>
    <property type="match status" value="1"/>
</dbReference>
<evidence type="ECO:0000256" key="6">
    <source>
        <dbReference type="PIRSR" id="PIRSR602129-50"/>
    </source>
</evidence>
<sequence>MTDVYDSNDFHAETHLFISSSVLFDIDKKSTAESTSAASSEALLEFCGSLRPFSLAATSPCFPVPKTIFNMAEDWAFLERVHRILSEESILGPASDTRVVDFKYPDELLKIIDVSLGTQVPRTLDEAEEICRLILKYSVKTGHRFFCNQLFSGCDPYGIAGAWITDALNTKDSVIKKCLELFNFPDGDGIFSPGGSMSNMYAMVLARFKVNPQYKSTGMFGSPPLKIIDVSLGTQVPRTLDEAEEICRLILKYSVKTGHRFFCNQLFSGCDPYGIAGAWITDALNTSQYTFEVAPVFTLIEDSVIKKCLELFNFPDGDGIFSPGGSMSNMYAMVLARFKVNPQYKSTGMFGSPPLVAFTSQDAHYSLKKASHWMGIGLDNLVQVRTDNRGRMCPDALREAIERVKSEGRRPFFVNATAGTTVLGAFDDIHKLADVCEEAGIWLHLDACLGGTAILSERFKGLLRGTERVQSLAWNPHKTLGAPLQCSILLIQEKQLLHKCNCANADYLFQQDKFYDISYDTGDKSFQCGRKVDSFKFWLMLKVRGTKNLGERVDNALEMSSYLTEKLKHRQGFRLVLDEFEYTNICFWYIPQAMRGQEETPDWLHLKSRKRW</sequence>
<dbReference type="Gene3D" id="3.90.1150.170">
    <property type="match status" value="2"/>
</dbReference>
<dbReference type="Pfam" id="PF00282">
    <property type="entry name" value="Pyridoxal_deC"/>
    <property type="match status" value="1"/>
</dbReference>
<evidence type="ECO:0000256" key="4">
    <source>
        <dbReference type="ARBA" id="ARBA00022898"/>
    </source>
</evidence>
<protein>
    <recommendedName>
        <fullName evidence="9">Glutamate decarboxylase</fullName>
    </recommendedName>
</protein>
<evidence type="ECO:0008006" key="9">
    <source>
        <dbReference type="Google" id="ProtNLM"/>
    </source>
</evidence>